<dbReference type="Gene3D" id="3.30.70.1820">
    <property type="entry name" value="L1 transposable element, RRM domain"/>
    <property type="match status" value="1"/>
</dbReference>
<reference evidence="1 2" key="1">
    <citation type="submission" date="2023-03" db="EMBL/GenBank/DDBJ databases">
        <title>Genome insight into feeding habits of ladybird beetles.</title>
        <authorList>
            <person name="Li H.-S."/>
            <person name="Huang Y.-H."/>
            <person name="Pang H."/>
        </authorList>
    </citation>
    <scope>NUCLEOTIDE SEQUENCE [LARGE SCALE GENOMIC DNA]</scope>
    <source>
        <strain evidence="1">SYSU_2023b</strain>
        <tissue evidence="1">Whole body</tissue>
    </source>
</reference>
<gene>
    <name evidence="1" type="ORF">WA026_021023</name>
</gene>
<evidence type="ECO:0000313" key="1">
    <source>
        <dbReference type="EMBL" id="KAK9892646.1"/>
    </source>
</evidence>
<evidence type="ECO:0000313" key="2">
    <source>
        <dbReference type="Proteomes" id="UP001431783"/>
    </source>
</evidence>
<evidence type="ECO:0008006" key="3">
    <source>
        <dbReference type="Google" id="ProtNLM"/>
    </source>
</evidence>
<protein>
    <recommendedName>
        <fullName evidence="3">Zinc finger DNA binding protein</fullName>
    </recommendedName>
</protein>
<accession>A0AAW1VAC2</accession>
<organism evidence="1 2">
    <name type="scientific">Henosepilachna vigintioctopunctata</name>
    <dbReference type="NCBI Taxonomy" id="420089"/>
    <lineage>
        <taxon>Eukaryota</taxon>
        <taxon>Metazoa</taxon>
        <taxon>Ecdysozoa</taxon>
        <taxon>Arthropoda</taxon>
        <taxon>Hexapoda</taxon>
        <taxon>Insecta</taxon>
        <taxon>Pterygota</taxon>
        <taxon>Neoptera</taxon>
        <taxon>Endopterygota</taxon>
        <taxon>Coleoptera</taxon>
        <taxon>Polyphaga</taxon>
        <taxon>Cucujiformia</taxon>
        <taxon>Coccinelloidea</taxon>
        <taxon>Coccinellidae</taxon>
        <taxon>Epilachninae</taxon>
        <taxon>Epilachnini</taxon>
        <taxon>Henosepilachna</taxon>
    </lineage>
</organism>
<comment type="caution">
    <text evidence="1">The sequence shown here is derived from an EMBL/GenBank/DDBJ whole genome shotgun (WGS) entry which is preliminary data.</text>
</comment>
<dbReference type="EMBL" id="JARQZJ010000136">
    <property type="protein sequence ID" value="KAK9892646.1"/>
    <property type="molecule type" value="Genomic_DNA"/>
</dbReference>
<dbReference type="Proteomes" id="UP001431783">
    <property type="component" value="Unassembled WGS sequence"/>
</dbReference>
<keyword evidence="2" id="KW-1185">Reference proteome</keyword>
<sequence length="205" mass="24053">MDMLLKDMTLVKARQAEVIESVKFYGDKIDEFDEKMEKVRCYMISVDGLEHELTVVKKKYSSLKSEVELMKQMSRSNNIEISAFQEGKHENMIKHKVNFAVSDSEIQTIHRDAPFSDQVKGTPRNILVKFVNYSVRNAFLTAFLRNGGRNLTTKIINPNNEARAIYVNEYLSPYFKILHKKSRGCCKRLNYKYCWIKYNKIFVKK</sequence>
<name>A0AAW1VAC2_9CUCU</name>
<dbReference type="AlphaFoldDB" id="A0AAW1VAC2"/>
<proteinExistence type="predicted"/>